<evidence type="ECO:0000313" key="7">
    <source>
        <dbReference type="Proteomes" id="UP000265040"/>
    </source>
</evidence>
<dbReference type="InterPro" id="IPR030456">
    <property type="entry name" value="TF_fork_head_CS_2"/>
</dbReference>
<organism evidence="6 7">
    <name type="scientific">Anabas testudineus</name>
    <name type="common">Climbing perch</name>
    <name type="synonym">Anthias testudineus</name>
    <dbReference type="NCBI Taxonomy" id="64144"/>
    <lineage>
        <taxon>Eukaryota</taxon>
        <taxon>Metazoa</taxon>
        <taxon>Chordata</taxon>
        <taxon>Craniata</taxon>
        <taxon>Vertebrata</taxon>
        <taxon>Euteleostomi</taxon>
        <taxon>Actinopterygii</taxon>
        <taxon>Neopterygii</taxon>
        <taxon>Teleostei</taxon>
        <taxon>Neoteleostei</taxon>
        <taxon>Acanthomorphata</taxon>
        <taxon>Anabantaria</taxon>
        <taxon>Anabantiformes</taxon>
        <taxon>Anabantoidei</taxon>
        <taxon>Anabantidae</taxon>
        <taxon>Anabas</taxon>
    </lineage>
</organism>
<dbReference type="PANTHER" id="PTHR11829:SF142">
    <property type="entry name" value="FORK-HEAD DOMAIN-CONTAINING PROTEIN"/>
    <property type="match status" value="1"/>
</dbReference>
<dbReference type="GO" id="GO:0000978">
    <property type="term" value="F:RNA polymerase II cis-regulatory region sequence-specific DNA binding"/>
    <property type="evidence" value="ECO:0007669"/>
    <property type="project" value="TreeGrafter"/>
</dbReference>
<name>A0A3Q1J9L2_ANATE</name>
<dbReference type="InterPro" id="IPR001766">
    <property type="entry name" value="Fork_head_dom"/>
</dbReference>
<dbReference type="PROSITE" id="PS00658">
    <property type="entry name" value="FORK_HEAD_2"/>
    <property type="match status" value="1"/>
</dbReference>
<dbReference type="AlphaFoldDB" id="A0A3Q1J9L2"/>
<accession>A0A3Q1J9L2</accession>
<dbReference type="Pfam" id="PF00250">
    <property type="entry name" value="Forkhead"/>
    <property type="match status" value="1"/>
</dbReference>
<dbReference type="SMART" id="SM00339">
    <property type="entry name" value="FH"/>
    <property type="match status" value="1"/>
</dbReference>
<keyword evidence="3 4" id="KW-0539">Nucleus</keyword>
<dbReference type="InterPro" id="IPR050211">
    <property type="entry name" value="FOX_domain-containing"/>
</dbReference>
<reference evidence="6" key="3">
    <citation type="submission" date="2025-09" db="UniProtKB">
        <authorList>
            <consortium name="Ensembl"/>
        </authorList>
    </citation>
    <scope>IDENTIFICATION</scope>
</reference>
<dbReference type="InterPro" id="IPR036388">
    <property type="entry name" value="WH-like_DNA-bd_sf"/>
</dbReference>
<dbReference type="Gene3D" id="1.10.10.10">
    <property type="entry name" value="Winged helix-like DNA-binding domain superfamily/Winged helix DNA-binding domain"/>
    <property type="match status" value="1"/>
</dbReference>
<feature type="DNA-binding region" description="Fork-head" evidence="4">
    <location>
        <begin position="43"/>
        <end position="135"/>
    </location>
</feature>
<evidence type="ECO:0000256" key="4">
    <source>
        <dbReference type="PROSITE-ProRule" id="PRU00089"/>
    </source>
</evidence>
<dbReference type="Ensembl" id="ENSATET00000030022.2">
    <property type="protein sequence ID" value="ENSATEP00000029575.2"/>
    <property type="gene ID" value="ENSATEG00000020366.2"/>
</dbReference>
<dbReference type="Proteomes" id="UP000265040">
    <property type="component" value="Chromosome 6"/>
</dbReference>
<dbReference type="SUPFAM" id="SSF46785">
    <property type="entry name" value="Winged helix' DNA-binding domain"/>
    <property type="match status" value="1"/>
</dbReference>
<proteinExistence type="predicted"/>
<dbReference type="GO" id="GO:0009653">
    <property type="term" value="P:anatomical structure morphogenesis"/>
    <property type="evidence" value="ECO:0007669"/>
    <property type="project" value="TreeGrafter"/>
</dbReference>
<dbReference type="GO" id="GO:0000981">
    <property type="term" value="F:DNA-binding transcription factor activity, RNA polymerase II-specific"/>
    <property type="evidence" value="ECO:0007669"/>
    <property type="project" value="TreeGrafter"/>
</dbReference>
<comment type="subcellular location">
    <subcellularLocation>
        <location evidence="1 4">Nucleus</location>
    </subcellularLocation>
</comment>
<dbReference type="CDD" id="cd20035">
    <property type="entry name" value="FH_FOXQ2-like"/>
    <property type="match status" value="1"/>
</dbReference>
<dbReference type="PANTHER" id="PTHR11829">
    <property type="entry name" value="FORKHEAD BOX PROTEIN"/>
    <property type="match status" value="1"/>
</dbReference>
<protein>
    <recommendedName>
        <fullName evidence="5">Fork-head domain-containing protein</fullName>
    </recommendedName>
</protein>
<keyword evidence="2 4" id="KW-0238">DNA-binding</keyword>
<dbReference type="InterPro" id="IPR036390">
    <property type="entry name" value="WH_DNA-bd_sf"/>
</dbReference>
<keyword evidence="7" id="KW-1185">Reference proteome</keyword>
<evidence type="ECO:0000256" key="2">
    <source>
        <dbReference type="ARBA" id="ARBA00023125"/>
    </source>
</evidence>
<dbReference type="PROSITE" id="PS50039">
    <property type="entry name" value="FORK_HEAD_3"/>
    <property type="match status" value="1"/>
</dbReference>
<reference evidence="6" key="2">
    <citation type="submission" date="2025-08" db="UniProtKB">
        <authorList>
            <consortium name="Ensembl"/>
        </authorList>
    </citation>
    <scope>IDENTIFICATION</scope>
</reference>
<dbReference type="InterPro" id="IPR047519">
    <property type="entry name" value="FH_FOXQ2-like"/>
</dbReference>
<evidence type="ECO:0000313" key="6">
    <source>
        <dbReference type="Ensembl" id="ENSATEP00000029575.2"/>
    </source>
</evidence>
<dbReference type="PRINTS" id="PR00053">
    <property type="entry name" value="FORKHEAD"/>
</dbReference>
<reference evidence="6" key="1">
    <citation type="submission" date="2021-04" db="EMBL/GenBank/DDBJ databases">
        <authorList>
            <consortium name="Wellcome Sanger Institute Data Sharing"/>
        </authorList>
    </citation>
    <scope>NUCLEOTIDE SEQUENCE [LARGE SCALE GENOMIC DNA]</scope>
</reference>
<dbReference type="OrthoDB" id="5954824at2759"/>
<feature type="domain" description="Fork-head" evidence="5">
    <location>
        <begin position="43"/>
        <end position="135"/>
    </location>
</feature>
<dbReference type="GeneTree" id="ENSGT00940000172695"/>
<dbReference type="InParanoid" id="A0A3Q1J9L2"/>
<evidence type="ECO:0000256" key="3">
    <source>
        <dbReference type="ARBA" id="ARBA00023242"/>
    </source>
</evidence>
<dbReference type="GO" id="GO:0030154">
    <property type="term" value="P:cell differentiation"/>
    <property type="evidence" value="ECO:0007669"/>
    <property type="project" value="TreeGrafter"/>
</dbReference>
<evidence type="ECO:0000259" key="5">
    <source>
        <dbReference type="PROSITE" id="PS50039"/>
    </source>
</evidence>
<sequence length="279" mass="32478">QAMTQVDCLTVSKDVVFKSMNGDLPPNEQYKNNSCEDTQPIQKHPLSYVALISKCILSSPLQKLNLASIYRAMEEQYPYLRSRGPGWRNSVRHNLSVNDCFVKVSRCENGRGHYWGVHPAHLRHFQQGDYRQHRKARERRERERHNEGTGCWVCSSFLLSGLEPYCFPLEQQRYKMSYFNWTEAHNQLWSGNVGWLQSPNSITQYYFPERTGHVGRIQIHFSFLTLVSACLIVLYAPPSSCTICNTYCILSLLRWSHLRCFCQCSFVELLHCAFNKIPI</sequence>
<evidence type="ECO:0000256" key="1">
    <source>
        <dbReference type="ARBA" id="ARBA00004123"/>
    </source>
</evidence>
<dbReference type="GO" id="GO:0005634">
    <property type="term" value="C:nucleus"/>
    <property type="evidence" value="ECO:0007669"/>
    <property type="project" value="UniProtKB-SubCell"/>
</dbReference>